<evidence type="ECO:0008006" key="8">
    <source>
        <dbReference type="Google" id="ProtNLM"/>
    </source>
</evidence>
<evidence type="ECO:0000256" key="3">
    <source>
        <dbReference type="ARBA" id="ARBA00023212"/>
    </source>
</evidence>
<evidence type="ECO:0000256" key="1">
    <source>
        <dbReference type="ARBA" id="ARBA00004186"/>
    </source>
</evidence>
<name>A0AAN7PFK9_9COLE</name>
<gene>
    <name evidence="6" type="ORF">RN001_000950</name>
</gene>
<dbReference type="InterPro" id="IPR011050">
    <property type="entry name" value="Pectin_lyase_fold/virulence"/>
</dbReference>
<keyword evidence="3" id="KW-0206">Cytoskeleton</keyword>
<evidence type="ECO:0000313" key="7">
    <source>
        <dbReference type="Proteomes" id="UP001353858"/>
    </source>
</evidence>
<dbReference type="InterPro" id="IPR045140">
    <property type="entry name" value="SHCBP1-like"/>
</dbReference>
<accession>A0AAN7PFK9</accession>
<dbReference type="GO" id="GO:0007112">
    <property type="term" value="P:male meiosis cytokinesis"/>
    <property type="evidence" value="ECO:0007669"/>
    <property type="project" value="TreeGrafter"/>
</dbReference>
<dbReference type="AlphaFoldDB" id="A0AAN7PFK9"/>
<dbReference type="GO" id="GO:0005819">
    <property type="term" value="C:spindle"/>
    <property type="evidence" value="ECO:0007669"/>
    <property type="project" value="UniProtKB-SubCell"/>
</dbReference>
<sequence>MNHVLTYNKTLQERLQEYIDVFGGYEALTVSQITQEWAFFLEITIDNTGWQAIWKVPRSTCQQLKIEFPTLALVYVESICYTKLTAQVSILLVDEEIDLPKKHTVPLIQLWPTEKQDETVCLNLSQTANAIDMLRFFYLNLLMPWDEENNSLNWLQNHLLSRLHLFYNLRNGTILEDVATHIKGLLTEARHIQEHHDQLTQAVDIEQEINPDFETQSLALQKLLDLRVHMMHIKNELELMENSSLCNFIISEGYQKKATKVSQQLTYWIVFEQGQVTDFLSFLRQLQTDVEDVKVKFQSTFALALENANVNDTIFLCNAKYVFTNLDNLQEGGVIKGISSTSEATLSSTNEDIVLDCRGNIVLENLNVDITIAQCGILVRSGIVVLKNCTIVGDYKSSTQQGAIVLAGGELHMDNCTVQGFFNGIVVNSGGVLSLNNSKITNVKFGLKCYDKSDVKVQSTTFTYCQKYSIFVETDNHENKVGDFDLLLGIEEVKVLNVTGENNEKGNVKINHKCQLEPISDLFSNHELDPTIIQHSDGEEWTDDHSVDEMEMSESPIRNNCN</sequence>
<keyword evidence="2" id="KW-0963">Cytoplasm</keyword>
<dbReference type="Pfam" id="PF13229">
    <property type="entry name" value="Beta_helix"/>
    <property type="match status" value="1"/>
</dbReference>
<dbReference type="InterPro" id="IPR057508">
    <property type="entry name" value="SHCBP-like_N"/>
</dbReference>
<dbReference type="PANTHER" id="PTHR14695:SF4">
    <property type="entry name" value="PROTEIN NESSUN DORMA"/>
    <property type="match status" value="1"/>
</dbReference>
<comment type="subcellular location">
    <subcellularLocation>
        <location evidence="1">Cytoplasm</location>
        <location evidence="1">Cytoskeleton</location>
        <location evidence="1">Spindle</location>
    </subcellularLocation>
</comment>
<dbReference type="PANTHER" id="PTHR14695">
    <property type="entry name" value="SHC SH2-DOMAIN BINDING PROTEIN 1-RELATED"/>
    <property type="match status" value="1"/>
</dbReference>
<dbReference type="InterPro" id="IPR039448">
    <property type="entry name" value="Beta_helix"/>
</dbReference>
<protein>
    <recommendedName>
        <fullName evidence="8">Right handed beta helix domain-containing protein</fullName>
    </recommendedName>
</protein>
<evidence type="ECO:0000256" key="2">
    <source>
        <dbReference type="ARBA" id="ARBA00022490"/>
    </source>
</evidence>
<feature type="domain" description="SHC SH2" evidence="5">
    <location>
        <begin position="13"/>
        <end position="244"/>
    </location>
</feature>
<proteinExistence type="predicted"/>
<organism evidence="6 7">
    <name type="scientific">Aquatica leii</name>
    <dbReference type="NCBI Taxonomy" id="1421715"/>
    <lineage>
        <taxon>Eukaryota</taxon>
        <taxon>Metazoa</taxon>
        <taxon>Ecdysozoa</taxon>
        <taxon>Arthropoda</taxon>
        <taxon>Hexapoda</taxon>
        <taxon>Insecta</taxon>
        <taxon>Pterygota</taxon>
        <taxon>Neoptera</taxon>
        <taxon>Endopterygota</taxon>
        <taxon>Coleoptera</taxon>
        <taxon>Polyphaga</taxon>
        <taxon>Elateriformia</taxon>
        <taxon>Elateroidea</taxon>
        <taxon>Lampyridae</taxon>
        <taxon>Luciolinae</taxon>
        <taxon>Aquatica</taxon>
    </lineage>
</organism>
<comment type="caution">
    <text evidence="6">The sequence shown here is derived from an EMBL/GenBank/DDBJ whole genome shotgun (WGS) entry which is preliminary data.</text>
</comment>
<reference evidence="7" key="1">
    <citation type="submission" date="2023-01" db="EMBL/GenBank/DDBJ databases">
        <title>Key to firefly adult light organ development and bioluminescence: homeobox transcription factors regulate luciferase expression and transportation to peroxisome.</title>
        <authorList>
            <person name="Fu X."/>
        </authorList>
    </citation>
    <scope>NUCLEOTIDE SEQUENCE [LARGE SCALE GENOMIC DNA]</scope>
</reference>
<dbReference type="Pfam" id="PF23762">
    <property type="entry name" value="SHCBP_N"/>
    <property type="match status" value="1"/>
</dbReference>
<evidence type="ECO:0000313" key="6">
    <source>
        <dbReference type="EMBL" id="KAK4884679.1"/>
    </source>
</evidence>
<keyword evidence="7" id="KW-1185">Reference proteome</keyword>
<feature type="domain" description="Right handed beta helix" evidence="4">
    <location>
        <begin position="345"/>
        <end position="481"/>
    </location>
</feature>
<dbReference type="SUPFAM" id="SSF51126">
    <property type="entry name" value="Pectin lyase-like"/>
    <property type="match status" value="1"/>
</dbReference>
<evidence type="ECO:0000259" key="5">
    <source>
        <dbReference type="Pfam" id="PF23762"/>
    </source>
</evidence>
<dbReference type="Proteomes" id="UP001353858">
    <property type="component" value="Unassembled WGS sequence"/>
</dbReference>
<dbReference type="EMBL" id="JARPUR010000001">
    <property type="protein sequence ID" value="KAK4884679.1"/>
    <property type="molecule type" value="Genomic_DNA"/>
</dbReference>
<evidence type="ECO:0000259" key="4">
    <source>
        <dbReference type="Pfam" id="PF13229"/>
    </source>
</evidence>
<dbReference type="GO" id="GO:0007283">
    <property type="term" value="P:spermatogenesis"/>
    <property type="evidence" value="ECO:0007669"/>
    <property type="project" value="TreeGrafter"/>
</dbReference>